<feature type="transmembrane region" description="Helical" evidence="1">
    <location>
        <begin position="12"/>
        <end position="31"/>
    </location>
</feature>
<dbReference type="STRING" id="84724.SAMN04488564_103637"/>
<dbReference type="RefSeq" id="WP_093592568.1">
    <property type="nucleotide sequence ID" value="NZ_FOYL01000003.1"/>
</dbReference>
<feature type="transmembrane region" description="Helical" evidence="1">
    <location>
        <begin position="76"/>
        <end position="96"/>
    </location>
</feature>
<accession>A0A1I6E1Y8</accession>
<reference evidence="3" key="1">
    <citation type="submission" date="2016-10" db="EMBL/GenBank/DDBJ databases">
        <authorList>
            <person name="Varghese N."/>
            <person name="Submissions S."/>
        </authorList>
    </citation>
    <scope>NUCLEOTIDE SEQUENCE [LARGE SCALE GENOMIC DNA]</scope>
    <source>
        <strain evidence="3">DSM 44232</strain>
    </source>
</reference>
<feature type="transmembrane region" description="Helical" evidence="1">
    <location>
        <begin position="37"/>
        <end position="55"/>
    </location>
</feature>
<keyword evidence="1" id="KW-1133">Transmembrane helix</keyword>
<name>A0A1I6E1Y8_9PSEU</name>
<organism evidence="2 3">
    <name type="scientific">Lentzea waywayandensis</name>
    <dbReference type="NCBI Taxonomy" id="84724"/>
    <lineage>
        <taxon>Bacteria</taxon>
        <taxon>Bacillati</taxon>
        <taxon>Actinomycetota</taxon>
        <taxon>Actinomycetes</taxon>
        <taxon>Pseudonocardiales</taxon>
        <taxon>Pseudonocardiaceae</taxon>
        <taxon>Lentzea</taxon>
    </lineage>
</organism>
<keyword evidence="1" id="KW-0472">Membrane</keyword>
<proteinExistence type="predicted"/>
<sequence length="97" mass="10386">MATCRWSLLFRTLWIAVFTPILIGLLAGGIFGYPVFLGVFVIWLGVLACVLRAEALNARARAQETPSARLLGARAGWMLLALVLVFGSAGLVRAVLG</sequence>
<keyword evidence="1" id="KW-0812">Transmembrane</keyword>
<gene>
    <name evidence="2" type="ORF">SAMN04488564_103637</name>
</gene>
<evidence type="ECO:0000313" key="3">
    <source>
        <dbReference type="Proteomes" id="UP000198583"/>
    </source>
</evidence>
<dbReference type="AlphaFoldDB" id="A0A1I6E1Y8"/>
<dbReference type="EMBL" id="FOYL01000003">
    <property type="protein sequence ID" value="SFR11716.1"/>
    <property type="molecule type" value="Genomic_DNA"/>
</dbReference>
<keyword evidence="3" id="KW-1185">Reference proteome</keyword>
<dbReference type="Proteomes" id="UP000198583">
    <property type="component" value="Unassembled WGS sequence"/>
</dbReference>
<protein>
    <submittedName>
        <fullName evidence="2">Uncharacterized protein</fullName>
    </submittedName>
</protein>
<evidence type="ECO:0000256" key="1">
    <source>
        <dbReference type="SAM" id="Phobius"/>
    </source>
</evidence>
<evidence type="ECO:0000313" key="2">
    <source>
        <dbReference type="EMBL" id="SFR11716.1"/>
    </source>
</evidence>
<dbReference type="OrthoDB" id="3700637at2"/>